<name>A0A8J3Y6F2_9ACTN</name>
<dbReference type="RefSeq" id="WP_203937475.1">
    <property type="nucleotide sequence ID" value="NZ_BAAAGJ010000019.1"/>
</dbReference>
<evidence type="ECO:0000256" key="5">
    <source>
        <dbReference type="ARBA" id="ARBA00023186"/>
    </source>
</evidence>
<dbReference type="AlphaFoldDB" id="A0A8J3Y6F2"/>
<keyword evidence="9" id="KW-1185">Reference proteome</keyword>
<gene>
    <name evidence="8" type="ORF">Sya03_15220</name>
</gene>
<feature type="compositionally biased region" description="Gly residues" evidence="6">
    <location>
        <begin position="377"/>
        <end position="438"/>
    </location>
</feature>
<dbReference type="InterPro" id="IPR011047">
    <property type="entry name" value="Quinoprotein_ADH-like_sf"/>
</dbReference>
<dbReference type="EMBL" id="BOOY01000008">
    <property type="protein sequence ID" value="GIJ02170.1"/>
    <property type="molecule type" value="Genomic_DNA"/>
</dbReference>
<keyword evidence="7" id="KW-0472">Membrane</keyword>
<organism evidence="8 9">
    <name type="scientific">Spirilliplanes yamanashiensis</name>
    <dbReference type="NCBI Taxonomy" id="42233"/>
    <lineage>
        <taxon>Bacteria</taxon>
        <taxon>Bacillati</taxon>
        <taxon>Actinomycetota</taxon>
        <taxon>Actinomycetes</taxon>
        <taxon>Micromonosporales</taxon>
        <taxon>Micromonosporaceae</taxon>
        <taxon>Spirilliplanes</taxon>
    </lineage>
</organism>
<reference evidence="8" key="1">
    <citation type="submission" date="2021-01" db="EMBL/GenBank/DDBJ databases">
        <title>Whole genome shotgun sequence of Spirilliplanes yamanashiensis NBRC 15828.</title>
        <authorList>
            <person name="Komaki H."/>
            <person name="Tamura T."/>
        </authorList>
    </citation>
    <scope>NUCLEOTIDE SEQUENCE</scope>
    <source>
        <strain evidence="8">NBRC 15828</strain>
    </source>
</reference>
<feature type="transmembrane region" description="Helical" evidence="7">
    <location>
        <begin position="608"/>
        <end position="631"/>
    </location>
</feature>
<dbReference type="Proteomes" id="UP000652013">
    <property type="component" value="Unassembled WGS sequence"/>
</dbReference>
<evidence type="ECO:0000256" key="2">
    <source>
        <dbReference type="ARBA" id="ARBA00022741"/>
    </source>
</evidence>
<dbReference type="InterPro" id="IPR018181">
    <property type="entry name" value="Heat_shock_70_CS"/>
</dbReference>
<feature type="compositionally biased region" description="Low complexity" evidence="6">
    <location>
        <begin position="503"/>
        <end position="522"/>
    </location>
</feature>
<keyword evidence="5" id="KW-0143">Chaperone</keyword>
<dbReference type="GO" id="GO:0140662">
    <property type="term" value="F:ATP-dependent protein folding chaperone"/>
    <property type="evidence" value="ECO:0007669"/>
    <property type="project" value="InterPro"/>
</dbReference>
<dbReference type="SUPFAM" id="SSF53067">
    <property type="entry name" value="Actin-like ATPase domain"/>
    <property type="match status" value="2"/>
</dbReference>
<dbReference type="SUPFAM" id="SSF50998">
    <property type="entry name" value="Quinoprotein alcohol dehydrogenase-like"/>
    <property type="match status" value="1"/>
</dbReference>
<keyword evidence="4" id="KW-0346">Stress response</keyword>
<dbReference type="PRINTS" id="PR00301">
    <property type="entry name" value="HEATSHOCK70"/>
</dbReference>
<keyword evidence="3" id="KW-0067">ATP-binding</keyword>
<feature type="region of interest" description="Disordered" evidence="6">
    <location>
        <begin position="370"/>
        <end position="599"/>
    </location>
</feature>
<evidence type="ECO:0000256" key="3">
    <source>
        <dbReference type="ARBA" id="ARBA00022840"/>
    </source>
</evidence>
<dbReference type="PANTHER" id="PTHR42749:SF1">
    <property type="entry name" value="CELL SHAPE-DETERMINING PROTEIN MREB"/>
    <property type="match status" value="1"/>
</dbReference>
<feature type="compositionally biased region" description="Gly residues" evidence="6">
    <location>
        <begin position="577"/>
        <end position="590"/>
    </location>
</feature>
<comment type="similarity">
    <text evidence="1">Belongs to the heat shock protein 70 family.</text>
</comment>
<feature type="compositionally biased region" description="Low complexity" evidence="6">
    <location>
        <begin position="461"/>
        <end position="482"/>
    </location>
</feature>
<dbReference type="Gene3D" id="3.30.420.40">
    <property type="match status" value="2"/>
</dbReference>
<dbReference type="GO" id="GO:0005524">
    <property type="term" value="F:ATP binding"/>
    <property type="evidence" value="ECO:0007669"/>
    <property type="project" value="UniProtKB-KW"/>
</dbReference>
<feature type="compositionally biased region" description="Low complexity" evidence="6">
    <location>
        <begin position="536"/>
        <end position="576"/>
    </location>
</feature>
<dbReference type="PROSITE" id="PS01036">
    <property type="entry name" value="HSP70_3"/>
    <property type="match status" value="1"/>
</dbReference>
<dbReference type="InterPro" id="IPR013126">
    <property type="entry name" value="Hsp_70_fam"/>
</dbReference>
<keyword evidence="7" id="KW-0812">Transmembrane</keyword>
<keyword evidence="2" id="KW-0547">Nucleotide-binding</keyword>
<evidence type="ECO:0000256" key="1">
    <source>
        <dbReference type="ARBA" id="ARBA00007381"/>
    </source>
</evidence>
<dbReference type="Pfam" id="PF00012">
    <property type="entry name" value="HSP70"/>
    <property type="match status" value="1"/>
</dbReference>
<dbReference type="Gene3D" id="3.90.640.10">
    <property type="entry name" value="Actin, Chain A, domain 4"/>
    <property type="match status" value="1"/>
</dbReference>
<keyword evidence="7" id="KW-1133">Transmembrane helix</keyword>
<evidence type="ECO:0000313" key="9">
    <source>
        <dbReference type="Proteomes" id="UP000652013"/>
    </source>
</evidence>
<evidence type="ECO:0000256" key="7">
    <source>
        <dbReference type="SAM" id="Phobius"/>
    </source>
</evidence>
<evidence type="ECO:0000313" key="8">
    <source>
        <dbReference type="EMBL" id="GIJ02170.1"/>
    </source>
</evidence>
<dbReference type="PANTHER" id="PTHR42749">
    <property type="entry name" value="CELL SHAPE-DETERMINING PROTEIN MREB"/>
    <property type="match status" value="1"/>
</dbReference>
<protein>
    <submittedName>
        <fullName evidence="8">Uncharacterized protein</fullName>
    </submittedName>
</protein>
<evidence type="ECO:0000256" key="6">
    <source>
        <dbReference type="SAM" id="MobiDB-lite"/>
    </source>
</evidence>
<dbReference type="InterPro" id="IPR043129">
    <property type="entry name" value="ATPase_NBD"/>
</dbReference>
<comment type="caution">
    <text evidence="8">The sequence shown here is derived from an EMBL/GenBank/DDBJ whole genome shotgun (WGS) entry which is preliminary data.</text>
</comment>
<accession>A0A8J3Y6F2</accession>
<sequence length="1052" mass="106085">MAAGYALAVDLGTSNTVAVLRAPDGRTRPVLFDGQPVLPSAVYLDAAGAYHVGWDAARLGQADPARLEPNPKRRIDEPSILLGERETWTADLLAAVLHEVGRAAVAAAGGLPPAVLTYPASWGASRRDVLVQAVARAGWPPVGRGTTLVPEPVAAARYFADVLRRPVPVGGSLAVFDFGGGTLDLAVVRNEGVGEDGRGRFVVAGAGGVAELGGLDLDAALVEHLGAGIRASDAAAWAAIEEPATTAQLRARRRFWDDVRGAKEMLSRAALAPVAVPGIDQAAHLTRDELEAVIRPLLARGVREAAIVIDRCGLRPDQLAGLFLVGGSSRVPLVARLLHHELGIAPTVLEQPELPVAEGALLEPARAGRDADLAGPVGSGHAPGGGAAGSGHAPGGGAAGSGHAPGGGAASNGHVPGGGSAGSGHAPGAGSAGDGGWVPVGSAPALVGADEPPGGPVPEFTPTVPDVVPSPDGAAAAGPRGPVYGGGGSAPQQTRPLPDGHEAAPLAAVGNPAPAGPAAHFPGVREAPAGTAAQRAPSGPGSTAGPAAWAPGSPAGPAGWASGPPAGSPAWAPGSPAGDGGGGWSGGGGAVRVPPTPEAPAARRRNPLIWVAAAVAVVVVVGAGAVVAWWWNRGPAAIDFRSFTGATTVAAPGMTATGWVDTAVVGDRAYLAFAKEDTSLEVVAVEVDGGKELWRSTAAGTAERWQGIAAVGDGVAVFTEEDPGTDVRTMTVIRGADASWRRQLLADDLVYLFESTVVVSQPGEARIIGLEPRSGEHRWELPNKLDQPTNNAHATVVVATVPDDHAGAADVAGRSFAAYRGADARIVAIGADRSARVIDVQSGDVVKERADVADANDLMLAHNGRLIIGANDDGYRLSSYDLATMGEPVSVYTQTGRGWDAEKLTPCGPDRVCLIEKDGYDQDTAAVVAVDLKKPGRVWDAPAAGADRLVPVGDAVLAVQTNNPPTAVLADGDGRRTLTGVPARVDGANLLLFADTPSDYVSDVPVAGVSLGADEPVQLGPLAGMRAGRCSWDSAVIACAGKDGFVLQRFAD</sequence>
<proteinExistence type="inferred from homology"/>
<evidence type="ECO:0000256" key="4">
    <source>
        <dbReference type="ARBA" id="ARBA00023016"/>
    </source>
</evidence>